<evidence type="ECO:0000313" key="1">
    <source>
        <dbReference type="EMBL" id="KNZ61989.1"/>
    </source>
</evidence>
<dbReference type="AlphaFoldDB" id="A0A0L6VMR3"/>
<organism evidence="1 2">
    <name type="scientific">Puccinia sorghi</name>
    <dbReference type="NCBI Taxonomy" id="27349"/>
    <lineage>
        <taxon>Eukaryota</taxon>
        <taxon>Fungi</taxon>
        <taxon>Dikarya</taxon>
        <taxon>Basidiomycota</taxon>
        <taxon>Pucciniomycotina</taxon>
        <taxon>Pucciniomycetes</taxon>
        <taxon>Pucciniales</taxon>
        <taxon>Pucciniaceae</taxon>
        <taxon>Puccinia</taxon>
    </lineage>
</organism>
<accession>A0A0L6VMR3</accession>
<dbReference type="EMBL" id="LAVV01003654">
    <property type="protein sequence ID" value="KNZ61989.1"/>
    <property type="molecule type" value="Genomic_DNA"/>
</dbReference>
<sequence length="44" mass="5163">MEAQVKVRCAKMDEVCAWIGFIKELCDLVHSQEDIERFLSEQFS</sequence>
<name>A0A0L6VMR3_9BASI</name>
<proteinExistence type="predicted"/>
<reference evidence="1 2" key="1">
    <citation type="submission" date="2015-08" db="EMBL/GenBank/DDBJ databases">
        <title>Next Generation Sequencing and Analysis of the Genome of Puccinia sorghi L Schw, the Causal Agent of Maize Common Rust.</title>
        <authorList>
            <person name="Rochi L."/>
            <person name="Burguener G."/>
            <person name="Darino M."/>
            <person name="Turjanski A."/>
            <person name="Kreff E."/>
            <person name="Dieguez M.J."/>
            <person name="Sacco F."/>
        </authorList>
    </citation>
    <scope>NUCLEOTIDE SEQUENCE [LARGE SCALE GENOMIC DNA]</scope>
    <source>
        <strain evidence="1 2">RO10H11247</strain>
    </source>
</reference>
<dbReference type="Proteomes" id="UP000037035">
    <property type="component" value="Unassembled WGS sequence"/>
</dbReference>
<protein>
    <submittedName>
        <fullName evidence="1">Uncharacterized protein</fullName>
    </submittedName>
</protein>
<keyword evidence="2" id="KW-1185">Reference proteome</keyword>
<gene>
    <name evidence="1" type="ORF">VP01_1328g9</name>
</gene>
<dbReference type="VEuPathDB" id="FungiDB:VP01_1328g9"/>
<evidence type="ECO:0000313" key="2">
    <source>
        <dbReference type="Proteomes" id="UP000037035"/>
    </source>
</evidence>
<comment type="caution">
    <text evidence="1">The sequence shown here is derived from an EMBL/GenBank/DDBJ whole genome shotgun (WGS) entry which is preliminary data.</text>
</comment>